<keyword evidence="1" id="KW-0472">Membrane</keyword>
<proteinExistence type="predicted"/>
<keyword evidence="3" id="KW-1185">Reference proteome</keyword>
<keyword evidence="1" id="KW-1133">Transmembrane helix</keyword>
<feature type="transmembrane region" description="Helical" evidence="1">
    <location>
        <begin position="152"/>
        <end position="185"/>
    </location>
</feature>
<reference evidence="2 3" key="1">
    <citation type="journal article" date="2016" name="Sci. Rep.">
        <title>Metabolic traits of an uncultured archaeal lineage -MSBL1- from brine pools of the Red Sea.</title>
        <authorList>
            <person name="Mwirichia R."/>
            <person name="Alam I."/>
            <person name="Rashid M."/>
            <person name="Vinu M."/>
            <person name="Ba-Alawi W."/>
            <person name="Anthony Kamau A."/>
            <person name="Kamanda Ngugi D."/>
            <person name="Goker M."/>
            <person name="Klenk H.P."/>
            <person name="Bajic V."/>
            <person name="Stingl U."/>
        </authorList>
    </citation>
    <scope>NUCLEOTIDE SEQUENCE [LARGE SCALE GENOMIC DNA]</scope>
    <source>
        <strain evidence="2">SCGC-AAA259E19</strain>
    </source>
</reference>
<dbReference type="Pfam" id="PF09878">
    <property type="entry name" value="EhaG"/>
    <property type="match status" value="1"/>
</dbReference>
<dbReference type="EMBL" id="LHXO01000026">
    <property type="protein sequence ID" value="KXA95088.1"/>
    <property type="molecule type" value="Genomic_DNA"/>
</dbReference>
<sequence>MIVTLGAIYGGIAAAGFAVQKKDVHKLIMGEAATLVSLAIIAAVGTDLAEALILPTVVVMVAETLAFSEILVEKEKKKIGISELPKIDREIGLEIMETSPVLISGGLIIYGAILTGFQGGAVVGVGALYYLITKWDGEISPQLWDISSSIGGIGWSWWMIGFAIIFLLPKFWMLGLFLAATGILIKVGSKMQLLGVEVKRTIKEKVIGGK</sequence>
<feature type="transmembrane region" description="Helical" evidence="1">
    <location>
        <begin position="107"/>
        <end position="132"/>
    </location>
</feature>
<evidence type="ECO:0000313" key="2">
    <source>
        <dbReference type="EMBL" id="KXA95088.1"/>
    </source>
</evidence>
<protein>
    <recommendedName>
        <fullName evidence="4">EhaG family protein</fullName>
    </recommendedName>
</protein>
<evidence type="ECO:0008006" key="4">
    <source>
        <dbReference type="Google" id="ProtNLM"/>
    </source>
</evidence>
<evidence type="ECO:0000313" key="3">
    <source>
        <dbReference type="Proteomes" id="UP000070284"/>
    </source>
</evidence>
<dbReference type="Proteomes" id="UP000070284">
    <property type="component" value="Unassembled WGS sequence"/>
</dbReference>
<dbReference type="InterPro" id="IPR019212">
    <property type="entry name" value="EhaG-like"/>
</dbReference>
<comment type="caution">
    <text evidence="2">The sequence shown here is derived from an EMBL/GenBank/DDBJ whole genome shotgun (WGS) entry which is preliminary data.</text>
</comment>
<keyword evidence="1" id="KW-0812">Transmembrane</keyword>
<gene>
    <name evidence="2" type="ORF">AKJ65_02640</name>
</gene>
<dbReference type="AlphaFoldDB" id="A0A133ULH3"/>
<name>A0A133ULH3_9EURY</name>
<accession>A0A133ULH3</accession>
<dbReference type="PATRIC" id="fig|1698264.3.peg.1081"/>
<evidence type="ECO:0000256" key="1">
    <source>
        <dbReference type="SAM" id="Phobius"/>
    </source>
</evidence>
<organism evidence="2 3">
    <name type="scientific">candidate division MSBL1 archaeon SCGC-AAA259E19</name>
    <dbReference type="NCBI Taxonomy" id="1698264"/>
    <lineage>
        <taxon>Archaea</taxon>
        <taxon>Methanobacteriati</taxon>
        <taxon>Methanobacteriota</taxon>
        <taxon>candidate division MSBL1</taxon>
    </lineage>
</organism>